<dbReference type="PANTHER" id="PTHR11638:SF18">
    <property type="entry name" value="HEAT SHOCK PROTEIN 104"/>
    <property type="match status" value="1"/>
</dbReference>
<dbReference type="GO" id="GO:0005524">
    <property type="term" value="F:ATP binding"/>
    <property type="evidence" value="ECO:0007669"/>
    <property type="project" value="UniProtKB-KW"/>
</dbReference>
<keyword evidence="4" id="KW-0378">Hydrolase</keyword>
<evidence type="ECO:0000256" key="2">
    <source>
        <dbReference type="ARBA" id="ARBA00022840"/>
    </source>
</evidence>
<gene>
    <name evidence="4" type="ORF">QBC40DRAFT_257216</name>
</gene>
<keyword evidence="2" id="KW-0067">ATP-binding</keyword>
<keyword evidence="5" id="KW-1185">Reference proteome</keyword>
<dbReference type="GO" id="GO:0005737">
    <property type="term" value="C:cytoplasm"/>
    <property type="evidence" value="ECO:0007669"/>
    <property type="project" value="TreeGrafter"/>
</dbReference>
<evidence type="ECO:0000313" key="4">
    <source>
        <dbReference type="EMBL" id="KAK4197306.1"/>
    </source>
</evidence>
<reference evidence="4" key="2">
    <citation type="submission" date="2023-05" db="EMBL/GenBank/DDBJ databases">
        <authorList>
            <consortium name="Lawrence Berkeley National Laboratory"/>
            <person name="Steindorff A."/>
            <person name="Hensen N."/>
            <person name="Bonometti L."/>
            <person name="Westerberg I."/>
            <person name="Brannstrom I.O."/>
            <person name="Guillou S."/>
            <person name="Cros-Aarteil S."/>
            <person name="Calhoun S."/>
            <person name="Haridas S."/>
            <person name="Kuo A."/>
            <person name="Mondo S."/>
            <person name="Pangilinan J."/>
            <person name="Riley R."/>
            <person name="Labutti K."/>
            <person name="Andreopoulos B."/>
            <person name="Lipzen A."/>
            <person name="Chen C."/>
            <person name="Yanf M."/>
            <person name="Daum C."/>
            <person name="Ng V."/>
            <person name="Clum A."/>
            <person name="Ohm R."/>
            <person name="Martin F."/>
            <person name="Silar P."/>
            <person name="Natvig D."/>
            <person name="Lalanne C."/>
            <person name="Gautier V."/>
            <person name="Ament-Velasquez S.L."/>
            <person name="Kruys A."/>
            <person name="Hutchinson M.I."/>
            <person name="Powell A.J."/>
            <person name="Barry K."/>
            <person name="Miller A.N."/>
            <person name="Grigoriev I.V."/>
            <person name="Debuchy R."/>
            <person name="Gladieux P."/>
            <person name="Thoren M.H."/>
            <person name="Johannesson H."/>
        </authorList>
    </citation>
    <scope>NUCLEOTIDE SEQUENCE</scope>
    <source>
        <strain evidence="4">CBS 315.58</strain>
    </source>
</reference>
<name>A0AAN6XBM5_9PEZI</name>
<organism evidence="4 5">
    <name type="scientific">Triangularia verruculosa</name>
    <dbReference type="NCBI Taxonomy" id="2587418"/>
    <lineage>
        <taxon>Eukaryota</taxon>
        <taxon>Fungi</taxon>
        <taxon>Dikarya</taxon>
        <taxon>Ascomycota</taxon>
        <taxon>Pezizomycotina</taxon>
        <taxon>Sordariomycetes</taxon>
        <taxon>Sordariomycetidae</taxon>
        <taxon>Sordariales</taxon>
        <taxon>Podosporaceae</taxon>
        <taxon>Triangularia</taxon>
    </lineage>
</organism>
<comment type="caution">
    <text evidence="4">The sequence shown here is derived from an EMBL/GenBank/DDBJ whole genome shotgun (WGS) entry which is preliminary data.</text>
</comment>
<feature type="domain" description="ATPase AAA-type core" evidence="3">
    <location>
        <begin position="275"/>
        <end position="374"/>
    </location>
</feature>
<dbReference type="InterPro" id="IPR050130">
    <property type="entry name" value="ClpA_ClpB"/>
</dbReference>
<dbReference type="AlphaFoldDB" id="A0AAN6XBM5"/>
<reference evidence="4" key="1">
    <citation type="journal article" date="2023" name="Mol. Phylogenet. Evol.">
        <title>Genome-scale phylogeny and comparative genomics of the fungal order Sordariales.</title>
        <authorList>
            <person name="Hensen N."/>
            <person name="Bonometti L."/>
            <person name="Westerberg I."/>
            <person name="Brannstrom I.O."/>
            <person name="Guillou S."/>
            <person name="Cros-Aarteil S."/>
            <person name="Calhoun S."/>
            <person name="Haridas S."/>
            <person name="Kuo A."/>
            <person name="Mondo S."/>
            <person name="Pangilinan J."/>
            <person name="Riley R."/>
            <person name="LaButti K."/>
            <person name="Andreopoulos B."/>
            <person name="Lipzen A."/>
            <person name="Chen C."/>
            <person name="Yan M."/>
            <person name="Daum C."/>
            <person name="Ng V."/>
            <person name="Clum A."/>
            <person name="Steindorff A."/>
            <person name="Ohm R.A."/>
            <person name="Martin F."/>
            <person name="Silar P."/>
            <person name="Natvig D.O."/>
            <person name="Lalanne C."/>
            <person name="Gautier V."/>
            <person name="Ament-Velasquez S.L."/>
            <person name="Kruys A."/>
            <person name="Hutchinson M.I."/>
            <person name="Powell A.J."/>
            <person name="Barry K."/>
            <person name="Miller A.N."/>
            <person name="Grigoriev I.V."/>
            <person name="Debuchy R."/>
            <person name="Gladieux P."/>
            <person name="Hiltunen Thoren M."/>
            <person name="Johannesson H."/>
        </authorList>
    </citation>
    <scope>NUCLEOTIDE SEQUENCE</scope>
    <source>
        <strain evidence="4">CBS 315.58</strain>
    </source>
</reference>
<dbReference type="GO" id="GO:0016887">
    <property type="term" value="F:ATP hydrolysis activity"/>
    <property type="evidence" value="ECO:0007669"/>
    <property type="project" value="InterPro"/>
</dbReference>
<dbReference type="InterPro" id="IPR027417">
    <property type="entry name" value="P-loop_NTPase"/>
</dbReference>
<dbReference type="EMBL" id="MU863966">
    <property type="protein sequence ID" value="KAK4197306.1"/>
    <property type="molecule type" value="Genomic_DNA"/>
</dbReference>
<sequence length="572" mass="63236">MKKNTKSSSSTKQQWDSEFILPRIEKRISSNEDDYLSSTYSYADTGRVFHLRDVIVAIQRGDTCDSIRSLLSPHQTDLQSLKLKHEICGTVDDVPAFFFVVESGSAEMVRMWASYGGEVNTEYRQVSLLAYAIVRCLSPKADGPVVVATLLSLGASIDSIPPPFYLPIDRDLPETGPADSELAAFKNPKTVWISGPGRRLLTDALNSCFSLRYALHRASITEPLSGANQAIAKKHSATELLGVHYFLVGQAQACQSLVEIFMAELALGADKPMVLLFAGPSGHGKTELAQNMGKLLSLDLQTVDCTNLLVNNFLNEHNAQRSIVFLDEFEKTEQKVRESLLLPFQSGLHLDRRNLKLVDCSKTIWILATNAFDDTILSFCKTHYKELFTNTVGLNRRAAQQARKLGKKLSAMIKKEAIGHFGAPLTGRITSVIPFLIFSPTEQAAVACKEMDRFGRKLARPIKLCDDLKLYRPVGNIKLEIPFSYSVCKALALQGYDEQLGARSIINTVDSDVALPLVTQYLAARDDVSEDEPETCFTATVDADLGMIEVSEKQDTFLDDIGLTLNAFMGKM</sequence>
<evidence type="ECO:0000256" key="1">
    <source>
        <dbReference type="ARBA" id="ARBA00022741"/>
    </source>
</evidence>
<keyword evidence="1" id="KW-0547">Nucleotide-binding</keyword>
<dbReference type="SUPFAM" id="SSF52540">
    <property type="entry name" value="P-loop containing nucleoside triphosphate hydrolases"/>
    <property type="match status" value="1"/>
</dbReference>
<dbReference type="PANTHER" id="PTHR11638">
    <property type="entry name" value="ATP-DEPENDENT CLP PROTEASE"/>
    <property type="match status" value="1"/>
</dbReference>
<proteinExistence type="predicted"/>
<dbReference type="Gene3D" id="3.40.50.300">
    <property type="entry name" value="P-loop containing nucleotide triphosphate hydrolases"/>
    <property type="match status" value="1"/>
</dbReference>
<dbReference type="Pfam" id="PF00004">
    <property type="entry name" value="AAA"/>
    <property type="match status" value="1"/>
</dbReference>
<evidence type="ECO:0000259" key="3">
    <source>
        <dbReference type="Pfam" id="PF00004"/>
    </source>
</evidence>
<protein>
    <submittedName>
        <fullName evidence="4">P-loop containing nucleoside triphosphate hydrolase protein</fullName>
    </submittedName>
</protein>
<dbReference type="InterPro" id="IPR003959">
    <property type="entry name" value="ATPase_AAA_core"/>
</dbReference>
<accession>A0AAN6XBM5</accession>
<evidence type="ECO:0000313" key="5">
    <source>
        <dbReference type="Proteomes" id="UP001303160"/>
    </source>
</evidence>
<dbReference type="GO" id="GO:0034605">
    <property type="term" value="P:cellular response to heat"/>
    <property type="evidence" value="ECO:0007669"/>
    <property type="project" value="TreeGrafter"/>
</dbReference>
<dbReference type="Proteomes" id="UP001303160">
    <property type="component" value="Unassembled WGS sequence"/>
</dbReference>